<evidence type="ECO:0000313" key="3">
    <source>
        <dbReference type="EMBL" id="MFC0314441.1"/>
    </source>
</evidence>
<keyword evidence="1" id="KW-1133">Transmembrane helix</keyword>
<name>A0ABV6H6R8_9ACTN</name>
<accession>A0ABV6H6R8</accession>
<dbReference type="RefSeq" id="WP_382362229.1">
    <property type="nucleotide sequence ID" value="NZ_JBHLWV010000016.1"/>
</dbReference>
<organism evidence="3 4">
    <name type="scientific">Gordonia phosphorivorans</name>
    <dbReference type="NCBI Taxonomy" id="1056982"/>
    <lineage>
        <taxon>Bacteria</taxon>
        <taxon>Bacillati</taxon>
        <taxon>Actinomycetota</taxon>
        <taxon>Actinomycetes</taxon>
        <taxon>Mycobacteriales</taxon>
        <taxon>Gordoniaceae</taxon>
        <taxon>Gordonia</taxon>
    </lineage>
</organism>
<keyword evidence="1" id="KW-0812">Transmembrane</keyword>
<reference evidence="3 4" key="1">
    <citation type="submission" date="2024-09" db="EMBL/GenBank/DDBJ databases">
        <authorList>
            <person name="Sun Q."/>
            <person name="Mori K."/>
        </authorList>
    </citation>
    <scope>NUCLEOTIDE SEQUENCE [LARGE SCALE GENOMIC DNA]</scope>
    <source>
        <strain evidence="3 4">CCM 7957</strain>
    </source>
</reference>
<dbReference type="SUPFAM" id="SSF48317">
    <property type="entry name" value="Acid phosphatase/Vanadium-dependent haloperoxidase"/>
    <property type="match status" value="1"/>
</dbReference>
<protein>
    <submittedName>
        <fullName evidence="3">Phosphatase PAP2 family protein</fullName>
    </submittedName>
</protein>
<keyword evidence="1" id="KW-0472">Membrane</keyword>
<feature type="transmembrane region" description="Helical" evidence="1">
    <location>
        <begin position="27"/>
        <end position="52"/>
    </location>
</feature>
<gene>
    <name evidence="3" type="ORF">ACFFJD_06185</name>
</gene>
<dbReference type="SMART" id="SM00014">
    <property type="entry name" value="acidPPc"/>
    <property type="match status" value="1"/>
</dbReference>
<feature type="transmembrane region" description="Helical" evidence="1">
    <location>
        <begin position="101"/>
        <end position="120"/>
    </location>
</feature>
<dbReference type="InterPro" id="IPR000326">
    <property type="entry name" value="PAP2/HPO"/>
</dbReference>
<comment type="caution">
    <text evidence="3">The sequence shown here is derived from an EMBL/GenBank/DDBJ whole genome shotgun (WGS) entry which is preliminary data.</text>
</comment>
<dbReference type="CDD" id="cd03392">
    <property type="entry name" value="PAP2_like_2"/>
    <property type="match status" value="1"/>
</dbReference>
<dbReference type="PANTHER" id="PTHR14969:SF13">
    <property type="entry name" value="AT30094P"/>
    <property type="match status" value="1"/>
</dbReference>
<dbReference type="InterPro" id="IPR036938">
    <property type="entry name" value="PAP2/HPO_sf"/>
</dbReference>
<sequence length="197" mass="21364">MSLSPFGFDTSTLDWVLSIRAEPWNSLWQLVTVFGDTLTLTLVTIGVFVLAWLGDRIDLAALIAVGGISGYVVMVLLKGAFGRSRPPVVDRLVEVGTLSFPSGHAMMSTVIFGLTAVIVYRLYPWVRGHPGILFVAPGLALVIGVSRVYLGAHWASDVLAGWAIGVVWVALCLLAHRQIVRWVQLRTQQPTAAGQQN</sequence>
<feature type="transmembrane region" description="Helical" evidence="1">
    <location>
        <begin position="59"/>
        <end position="81"/>
    </location>
</feature>
<dbReference type="Pfam" id="PF01569">
    <property type="entry name" value="PAP2"/>
    <property type="match status" value="1"/>
</dbReference>
<keyword evidence="4" id="KW-1185">Reference proteome</keyword>
<feature type="domain" description="Phosphatidic acid phosphatase type 2/haloperoxidase" evidence="2">
    <location>
        <begin position="60"/>
        <end position="173"/>
    </location>
</feature>
<dbReference type="PANTHER" id="PTHR14969">
    <property type="entry name" value="SPHINGOSINE-1-PHOSPHATE PHOSPHOHYDROLASE"/>
    <property type="match status" value="1"/>
</dbReference>
<feature type="transmembrane region" description="Helical" evidence="1">
    <location>
        <begin position="158"/>
        <end position="176"/>
    </location>
</feature>
<dbReference type="Gene3D" id="1.20.144.10">
    <property type="entry name" value="Phosphatidic acid phosphatase type 2/haloperoxidase"/>
    <property type="match status" value="1"/>
</dbReference>
<dbReference type="EMBL" id="JBHLWV010000016">
    <property type="protein sequence ID" value="MFC0314441.1"/>
    <property type="molecule type" value="Genomic_DNA"/>
</dbReference>
<evidence type="ECO:0000256" key="1">
    <source>
        <dbReference type="SAM" id="Phobius"/>
    </source>
</evidence>
<evidence type="ECO:0000259" key="2">
    <source>
        <dbReference type="SMART" id="SM00014"/>
    </source>
</evidence>
<feature type="transmembrane region" description="Helical" evidence="1">
    <location>
        <begin position="132"/>
        <end position="152"/>
    </location>
</feature>
<dbReference type="Proteomes" id="UP001589783">
    <property type="component" value="Unassembled WGS sequence"/>
</dbReference>
<proteinExistence type="predicted"/>
<evidence type="ECO:0000313" key="4">
    <source>
        <dbReference type="Proteomes" id="UP001589783"/>
    </source>
</evidence>